<evidence type="ECO:0000313" key="3">
    <source>
        <dbReference type="Proteomes" id="UP000255167"/>
    </source>
</evidence>
<feature type="region of interest" description="Disordered" evidence="1">
    <location>
        <begin position="253"/>
        <end position="280"/>
    </location>
</feature>
<proteinExistence type="predicted"/>
<reference evidence="2 3" key="1">
    <citation type="submission" date="2018-06" db="EMBL/GenBank/DDBJ databases">
        <authorList>
            <consortium name="Pathogen Informatics"/>
            <person name="Doyle S."/>
        </authorList>
    </citation>
    <scope>NUCLEOTIDE SEQUENCE [LARGE SCALE GENOMIC DNA]</scope>
    <source>
        <strain evidence="2 3">NCTC9617</strain>
    </source>
</reference>
<dbReference type="AlphaFoldDB" id="A0A378H153"/>
<name>A0A378H153_KLEPN</name>
<protein>
    <submittedName>
        <fullName evidence="2">NgrC</fullName>
    </submittedName>
</protein>
<evidence type="ECO:0000313" key="2">
    <source>
        <dbReference type="EMBL" id="STX07926.1"/>
    </source>
</evidence>
<dbReference type="Proteomes" id="UP000255167">
    <property type="component" value="Unassembled WGS sequence"/>
</dbReference>
<accession>A0A378H153</accession>
<gene>
    <name evidence="2" type="ORF">NCTC9617_06942</name>
</gene>
<evidence type="ECO:0000256" key="1">
    <source>
        <dbReference type="SAM" id="MobiDB-lite"/>
    </source>
</evidence>
<dbReference type="EMBL" id="UGNC01000006">
    <property type="protein sequence ID" value="STX07926.1"/>
    <property type="molecule type" value="Genomic_DNA"/>
</dbReference>
<organism evidence="2 3">
    <name type="scientific">Klebsiella pneumoniae</name>
    <dbReference type="NCBI Taxonomy" id="573"/>
    <lineage>
        <taxon>Bacteria</taxon>
        <taxon>Pseudomonadati</taxon>
        <taxon>Pseudomonadota</taxon>
        <taxon>Gammaproteobacteria</taxon>
        <taxon>Enterobacterales</taxon>
        <taxon>Enterobacteriaceae</taxon>
        <taxon>Klebsiella/Raoultella group</taxon>
        <taxon>Klebsiella</taxon>
        <taxon>Klebsiella pneumoniae complex</taxon>
    </lineage>
</organism>
<sequence>MNETLNALIYRHASNLLLAQGWPEETDVDQRNPKYPGWISIYVRLDAPRLATLLINRHGGVLPPLLASAIQKLTGTGAELVLSGSQWQSLPVLPADGTQVSFPYAGEWLTEDEIRAVLDAVRDAVCSVSYQVAEDARRIRAALTTTGQTLLTRQTRRFRLVVKESDHPCWLDEDDENLPVVLDAILNRGARFSSVEMYLVSECVEHILSSGLACDVLRIPDEPSRRWFDRIFCGRLLWRHGMKSAAWRMHWQKSGNDDAGGEKSPPFPAGPRKEQKDVAAGSALPGHAGMALWVFSYVASASCAGCAVPPS</sequence>